<organism evidence="2 3">
    <name type="scientific">Paraburkholderia phenazinium</name>
    <dbReference type="NCBI Taxonomy" id="60549"/>
    <lineage>
        <taxon>Bacteria</taxon>
        <taxon>Pseudomonadati</taxon>
        <taxon>Pseudomonadota</taxon>
        <taxon>Betaproteobacteria</taxon>
        <taxon>Burkholderiales</taxon>
        <taxon>Burkholderiaceae</taxon>
        <taxon>Paraburkholderia</taxon>
    </lineage>
</organism>
<evidence type="ECO:0000313" key="3">
    <source>
        <dbReference type="Proteomes" id="UP000185151"/>
    </source>
</evidence>
<protein>
    <submittedName>
        <fullName evidence="2">Superinfection immunity protein</fullName>
    </submittedName>
</protein>
<keyword evidence="1" id="KW-1133">Transmembrane helix</keyword>
<gene>
    <name evidence="2" type="ORF">SAMN05444165_1371</name>
</gene>
<dbReference type="AlphaFoldDB" id="A0A1N6HHB7"/>
<dbReference type="InterPro" id="IPR016410">
    <property type="entry name" value="Phage_imm"/>
</dbReference>
<sequence length="118" mass="13180">MVQILEGVAVLGAFTLYMIPSIEADARNRDDAFAITVVNVLLGWTVIGWIAAFMWARRPATEKRLTHLVRRTRRAVARVTIDKLVAHAAQRGALQHHRMVGKLRVRSSRAAVVAVRQS</sequence>
<proteinExistence type="predicted"/>
<evidence type="ECO:0000313" key="2">
    <source>
        <dbReference type="EMBL" id="SIO19152.1"/>
    </source>
</evidence>
<evidence type="ECO:0000256" key="1">
    <source>
        <dbReference type="SAM" id="Phobius"/>
    </source>
</evidence>
<keyword evidence="3" id="KW-1185">Reference proteome</keyword>
<name>A0A1N6HHB7_9BURK</name>
<dbReference type="EMBL" id="FSRU01000001">
    <property type="protein sequence ID" value="SIO19152.1"/>
    <property type="molecule type" value="Genomic_DNA"/>
</dbReference>
<reference evidence="2 3" key="1">
    <citation type="submission" date="2016-11" db="EMBL/GenBank/DDBJ databases">
        <authorList>
            <person name="Jaros S."/>
            <person name="Januszkiewicz K."/>
            <person name="Wedrychowicz H."/>
        </authorList>
    </citation>
    <scope>NUCLEOTIDE SEQUENCE [LARGE SCALE GENOMIC DNA]</scope>
    <source>
        <strain evidence="2 3">GAS95</strain>
    </source>
</reference>
<feature type="transmembrane region" description="Helical" evidence="1">
    <location>
        <begin position="34"/>
        <end position="56"/>
    </location>
</feature>
<dbReference type="RefSeq" id="WP_074294882.1">
    <property type="nucleotide sequence ID" value="NZ_FSRU01000001.1"/>
</dbReference>
<dbReference type="Proteomes" id="UP000185151">
    <property type="component" value="Unassembled WGS sequence"/>
</dbReference>
<accession>A0A1N6HHB7</accession>
<keyword evidence="1" id="KW-0812">Transmembrane</keyword>
<dbReference type="Pfam" id="PF14373">
    <property type="entry name" value="Imm_superinfect"/>
    <property type="match status" value="1"/>
</dbReference>
<keyword evidence="1" id="KW-0472">Membrane</keyword>
<dbReference type="OrthoDB" id="9814116at2"/>